<dbReference type="PANTHER" id="PTHR23088:SF27">
    <property type="entry name" value="DEAMINATED GLUTATHIONE AMIDASE"/>
    <property type="match status" value="1"/>
</dbReference>
<dbReference type="RefSeq" id="WP_203718395.1">
    <property type="nucleotide sequence ID" value="NZ_BONE01000094.1"/>
</dbReference>
<feature type="domain" description="CN hydrolase" evidence="2">
    <location>
        <begin position="9"/>
        <end position="255"/>
    </location>
</feature>
<dbReference type="PANTHER" id="PTHR23088">
    <property type="entry name" value="NITRILASE-RELATED"/>
    <property type="match status" value="1"/>
</dbReference>
<keyword evidence="4" id="KW-1185">Reference proteome</keyword>
<dbReference type="GO" id="GO:0016787">
    <property type="term" value="F:hydrolase activity"/>
    <property type="evidence" value="ECO:0007669"/>
    <property type="project" value="UniProtKB-KW"/>
</dbReference>
<dbReference type="InterPro" id="IPR003010">
    <property type="entry name" value="C-N_Hydrolase"/>
</dbReference>
<dbReference type="SUPFAM" id="SSF56317">
    <property type="entry name" value="Carbon-nitrogen hydrolase"/>
    <property type="match status" value="1"/>
</dbReference>
<organism evidence="3 4">
    <name type="scientific">Asanoa siamensis</name>
    <dbReference type="NCBI Taxonomy" id="926357"/>
    <lineage>
        <taxon>Bacteria</taxon>
        <taxon>Bacillati</taxon>
        <taxon>Actinomycetota</taxon>
        <taxon>Actinomycetes</taxon>
        <taxon>Micromonosporales</taxon>
        <taxon>Micromonosporaceae</taxon>
        <taxon>Asanoa</taxon>
    </lineage>
</organism>
<evidence type="ECO:0000313" key="3">
    <source>
        <dbReference type="EMBL" id="GIF77535.1"/>
    </source>
</evidence>
<gene>
    <name evidence="3" type="ORF">Asi02nite_70530</name>
</gene>
<dbReference type="CDD" id="cd07197">
    <property type="entry name" value="nitrilase"/>
    <property type="match status" value="1"/>
</dbReference>
<proteinExistence type="inferred from homology"/>
<protein>
    <submittedName>
        <fullName evidence="3">Hydrolase</fullName>
    </submittedName>
</protein>
<comment type="caution">
    <text evidence="3">The sequence shown here is derived from an EMBL/GenBank/DDBJ whole genome shotgun (WGS) entry which is preliminary data.</text>
</comment>
<name>A0ABQ4D1W8_9ACTN</name>
<evidence type="ECO:0000256" key="1">
    <source>
        <dbReference type="ARBA" id="ARBA00010613"/>
    </source>
</evidence>
<dbReference type="Proteomes" id="UP000604117">
    <property type="component" value="Unassembled WGS sequence"/>
</dbReference>
<evidence type="ECO:0000313" key="4">
    <source>
        <dbReference type="Proteomes" id="UP000604117"/>
    </source>
</evidence>
<keyword evidence="3" id="KW-0378">Hydrolase</keyword>
<accession>A0ABQ4D1W8</accession>
<dbReference type="Gene3D" id="3.60.110.10">
    <property type="entry name" value="Carbon-nitrogen hydrolase"/>
    <property type="match status" value="1"/>
</dbReference>
<dbReference type="PROSITE" id="PS50263">
    <property type="entry name" value="CN_HYDROLASE"/>
    <property type="match status" value="1"/>
</dbReference>
<dbReference type="EMBL" id="BONE01000094">
    <property type="protein sequence ID" value="GIF77535.1"/>
    <property type="molecule type" value="Genomic_DNA"/>
</dbReference>
<reference evidence="3 4" key="1">
    <citation type="submission" date="2021-01" db="EMBL/GenBank/DDBJ databases">
        <title>Whole genome shotgun sequence of Asanoa siamensis NBRC 107932.</title>
        <authorList>
            <person name="Komaki H."/>
            <person name="Tamura T."/>
        </authorList>
    </citation>
    <scope>NUCLEOTIDE SEQUENCE [LARGE SCALE GENOMIC DNA]</scope>
    <source>
        <strain evidence="3 4">NBRC 107932</strain>
    </source>
</reference>
<dbReference type="Pfam" id="PF00795">
    <property type="entry name" value="CN_hydrolase"/>
    <property type="match status" value="1"/>
</dbReference>
<evidence type="ECO:0000259" key="2">
    <source>
        <dbReference type="PROSITE" id="PS50263"/>
    </source>
</evidence>
<dbReference type="InterPro" id="IPR036526">
    <property type="entry name" value="C-N_Hydrolase_sf"/>
</dbReference>
<sequence>MDTPPATSLTVAAVQATPLPGRIAHNAALAARLVGEAADAGARLVVLPELFLCAYHPPTLHADPAATDLPVTADGGIGDGRLDALRSVARERSVTVVVGASLRYADGRRTCSAVLVDRDGQAVAAYDKQLLWGPEENALFTPGTFGATLLVDGWRLGLGICYDGCFPEHGRAAADDGAHGYLVPSGYVVGSAHRRDVYYAARALDNTMYVVFANSVGGDPDWSFNGGAAVYGPEGQPVVRAADEGEQVVVATLDPVELARVRAAHTMLRDRRELGERRVISAR</sequence>
<comment type="similarity">
    <text evidence="1">Belongs to the carbon-nitrogen hydrolase superfamily. NIT1/NIT2 family.</text>
</comment>